<evidence type="ECO:0000313" key="3">
    <source>
        <dbReference type="Proteomes" id="UP000010798"/>
    </source>
</evidence>
<dbReference type="STRING" id="886293.Sinac_3916"/>
<reference evidence="2 3" key="1">
    <citation type="submission" date="2012-02" db="EMBL/GenBank/DDBJ databases">
        <title>Complete sequence of chromosome of Singulisphaera acidiphila DSM 18658.</title>
        <authorList>
            <consortium name="US DOE Joint Genome Institute (JGI-PGF)"/>
            <person name="Lucas S."/>
            <person name="Copeland A."/>
            <person name="Lapidus A."/>
            <person name="Glavina del Rio T."/>
            <person name="Dalin E."/>
            <person name="Tice H."/>
            <person name="Bruce D."/>
            <person name="Goodwin L."/>
            <person name="Pitluck S."/>
            <person name="Peters L."/>
            <person name="Ovchinnikova G."/>
            <person name="Chertkov O."/>
            <person name="Kyrpides N."/>
            <person name="Mavromatis K."/>
            <person name="Ivanova N."/>
            <person name="Brettin T."/>
            <person name="Detter J.C."/>
            <person name="Han C."/>
            <person name="Larimer F."/>
            <person name="Land M."/>
            <person name="Hauser L."/>
            <person name="Markowitz V."/>
            <person name="Cheng J.-F."/>
            <person name="Hugenholtz P."/>
            <person name="Woyke T."/>
            <person name="Wu D."/>
            <person name="Tindall B."/>
            <person name="Pomrenke H."/>
            <person name="Brambilla E."/>
            <person name="Klenk H.-P."/>
            <person name="Eisen J.A."/>
        </authorList>
    </citation>
    <scope>NUCLEOTIDE SEQUENCE [LARGE SCALE GENOMIC DNA]</scope>
    <source>
        <strain evidence="3">ATCC BAA-1392 / DSM 18658 / VKM B-2454 / MOB10</strain>
    </source>
</reference>
<protein>
    <submittedName>
        <fullName evidence="2">Nucleoside-diphosphate-sugar epimerase</fullName>
    </submittedName>
</protein>
<dbReference type="PRINTS" id="PR01713">
    <property type="entry name" value="NUCEPIMERASE"/>
</dbReference>
<dbReference type="PANTHER" id="PTHR43245">
    <property type="entry name" value="BIFUNCTIONAL POLYMYXIN RESISTANCE PROTEIN ARNA"/>
    <property type="match status" value="1"/>
</dbReference>
<sequence length="316" mass="34257">MKNPSLILVTGGAGFIGSHLVEALLNDGYRVRVVDNLATGHRSNLAHLEGRYEWLEGDLSDFEVCRRAVDGVEFVFHEAAIPSVPRSVREPLPSHASGPTATLNMLEASRQAGVKRFMFAASSSAYGNTVELPKHEAMFPRPLSPYAVGKLAGEHYVSVYAQTIGLDGVSLRYFNVFGPRQDPSSPYSGVISRFARLMSEGKRPTVNGDGSQTRDFTYVSNVVAANLAAMRSEKPLGGVVLNVGTGGRISLLDLVAGINKILGTTLEPEFHPTREGDVLDSQASLDRIKEVLGYRPLVDFEDGLRRTLDATLEGRN</sequence>
<organism evidence="2 3">
    <name type="scientific">Singulisphaera acidiphila (strain ATCC BAA-1392 / DSM 18658 / VKM B-2454 / MOB10)</name>
    <dbReference type="NCBI Taxonomy" id="886293"/>
    <lineage>
        <taxon>Bacteria</taxon>
        <taxon>Pseudomonadati</taxon>
        <taxon>Planctomycetota</taxon>
        <taxon>Planctomycetia</taxon>
        <taxon>Isosphaerales</taxon>
        <taxon>Isosphaeraceae</taxon>
        <taxon>Singulisphaera</taxon>
    </lineage>
</organism>
<dbReference type="EMBL" id="CP003364">
    <property type="protein sequence ID" value="AGA28144.1"/>
    <property type="molecule type" value="Genomic_DNA"/>
</dbReference>
<dbReference type="InterPro" id="IPR036291">
    <property type="entry name" value="NAD(P)-bd_dom_sf"/>
</dbReference>
<dbReference type="InterPro" id="IPR050177">
    <property type="entry name" value="Lipid_A_modif_metabolic_enz"/>
</dbReference>
<dbReference type="Proteomes" id="UP000010798">
    <property type="component" value="Chromosome"/>
</dbReference>
<proteinExistence type="predicted"/>
<accession>L0DFI4</accession>
<dbReference type="RefSeq" id="WP_015247276.1">
    <property type="nucleotide sequence ID" value="NC_019892.1"/>
</dbReference>
<dbReference type="KEGG" id="saci:Sinac_3916"/>
<gene>
    <name evidence="2" type="ordered locus">Sinac_3916</name>
</gene>
<dbReference type="InterPro" id="IPR001509">
    <property type="entry name" value="Epimerase_deHydtase"/>
</dbReference>
<dbReference type="eggNOG" id="COG0451">
    <property type="taxonomic scope" value="Bacteria"/>
</dbReference>
<dbReference type="PANTHER" id="PTHR43245:SF13">
    <property type="entry name" value="UDP-D-APIOSE_UDP-D-XYLOSE SYNTHASE 2"/>
    <property type="match status" value="1"/>
</dbReference>
<evidence type="ECO:0000313" key="2">
    <source>
        <dbReference type="EMBL" id="AGA28144.1"/>
    </source>
</evidence>
<feature type="domain" description="NAD-dependent epimerase/dehydratase" evidence="1">
    <location>
        <begin position="7"/>
        <end position="244"/>
    </location>
</feature>
<dbReference type="AlphaFoldDB" id="L0DFI4"/>
<dbReference type="Pfam" id="PF01370">
    <property type="entry name" value="Epimerase"/>
    <property type="match status" value="1"/>
</dbReference>
<dbReference type="SUPFAM" id="SSF51735">
    <property type="entry name" value="NAD(P)-binding Rossmann-fold domains"/>
    <property type="match status" value="1"/>
</dbReference>
<evidence type="ECO:0000259" key="1">
    <source>
        <dbReference type="Pfam" id="PF01370"/>
    </source>
</evidence>
<dbReference type="Gene3D" id="3.40.50.720">
    <property type="entry name" value="NAD(P)-binding Rossmann-like Domain"/>
    <property type="match status" value="1"/>
</dbReference>
<dbReference type="CDD" id="cd05256">
    <property type="entry name" value="UDP_AE_SDR_e"/>
    <property type="match status" value="1"/>
</dbReference>
<dbReference type="Gene3D" id="3.90.25.10">
    <property type="entry name" value="UDP-galactose 4-epimerase, domain 1"/>
    <property type="match status" value="1"/>
</dbReference>
<name>L0DFI4_SINAD</name>
<keyword evidence="3" id="KW-1185">Reference proteome</keyword>
<dbReference type="HOGENOM" id="CLU_007383_1_7_0"/>